<dbReference type="Proteomes" id="UP000037425">
    <property type="component" value="Unassembled WGS sequence"/>
</dbReference>
<proteinExistence type="predicted"/>
<dbReference type="EMBL" id="LGAP01000008">
    <property type="protein sequence ID" value="KOF18131.1"/>
    <property type="molecule type" value="Genomic_DNA"/>
</dbReference>
<name>A0A0L8BTU8_ENSAD</name>
<sequence>MRQGHAVVSPQEWLKARKALLELEKEHTHLRDKVNAARLALPWVKMEKSYLFDTPSGQKSLAELFDGRSQLVVYHFMFGPTWEAGCPGCSFLADHFGGMLPHLNHHDVTLIAASNAPLSKLEAYKKRMDWHFPWVSAEGNGFNSDFHVAFTQAELAEGKVVYNFTETESANAHEELPGLSAFQKADDGTVYHTYSTYARGLEEMVGTLMLLDRAPKGRNEDGTQGFVRRHDEYDDVPRRKAG</sequence>
<feature type="region of interest" description="Disordered" evidence="1">
    <location>
        <begin position="215"/>
        <end position="242"/>
    </location>
</feature>
<dbReference type="SUPFAM" id="SSF52833">
    <property type="entry name" value="Thioredoxin-like"/>
    <property type="match status" value="1"/>
</dbReference>
<evidence type="ECO:0000313" key="2">
    <source>
        <dbReference type="EMBL" id="KOF18131.1"/>
    </source>
</evidence>
<dbReference type="OrthoDB" id="7331188at2"/>
<dbReference type="AlphaFoldDB" id="A0A0L8BTU8"/>
<dbReference type="Gene3D" id="3.40.30.10">
    <property type="entry name" value="Glutaredoxin"/>
    <property type="match status" value="1"/>
</dbReference>
<gene>
    <name evidence="2" type="ORF">AC244_14795</name>
</gene>
<feature type="compositionally biased region" description="Basic and acidic residues" evidence="1">
    <location>
        <begin position="228"/>
        <end position="242"/>
    </location>
</feature>
<comment type="caution">
    <text evidence="2">The sequence shown here is derived from an EMBL/GenBank/DDBJ whole genome shotgun (WGS) entry which is preliminary data.</text>
</comment>
<evidence type="ECO:0000256" key="1">
    <source>
        <dbReference type="SAM" id="MobiDB-lite"/>
    </source>
</evidence>
<dbReference type="RefSeq" id="WP_053249583.1">
    <property type="nucleotide sequence ID" value="NZ_LGAP01000008.1"/>
</dbReference>
<dbReference type="Pfam" id="PF05988">
    <property type="entry name" value="DUF899"/>
    <property type="match status" value="1"/>
</dbReference>
<dbReference type="PATRIC" id="fig|106592.7.peg.7238"/>
<evidence type="ECO:0000313" key="3">
    <source>
        <dbReference type="Proteomes" id="UP000037425"/>
    </source>
</evidence>
<dbReference type="InterPro" id="IPR010296">
    <property type="entry name" value="DUF899_thioredox"/>
</dbReference>
<reference evidence="3" key="1">
    <citation type="submission" date="2015-07" db="EMBL/GenBank/DDBJ databases">
        <title>Whole genome sequence of an Ensifer adhaerens strain isolated from a cave pool in the Wind Cave National Park.</title>
        <authorList>
            <person name="Eng W.W.H."/>
            <person name="Gan H.M."/>
            <person name="Barton H.A."/>
            <person name="Savka M.A."/>
        </authorList>
    </citation>
    <scope>NUCLEOTIDE SEQUENCE [LARGE SCALE GENOMIC DNA]</scope>
    <source>
        <strain evidence="3">SD006</strain>
    </source>
</reference>
<dbReference type="InterPro" id="IPR036249">
    <property type="entry name" value="Thioredoxin-like_sf"/>
</dbReference>
<organism evidence="2 3">
    <name type="scientific">Ensifer adhaerens</name>
    <name type="common">Sinorhizobium morelense</name>
    <dbReference type="NCBI Taxonomy" id="106592"/>
    <lineage>
        <taxon>Bacteria</taxon>
        <taxon>Pseudomonadati</taxon>
        <taxon>Pseudomonadota</taxon>
        <taxon>Alphaproteobacteria</taxon>
        <taxon>Hyphomicrobiales</taxon>
        <taxon>Rhizobiaceae</taxon>
        <taxon>Sinorhizobium/Ensifer group</taxon>
        <taxon>Ensifer</taxon>
    </lineage>
</organism>
<accession>A0A0L8BTU8</accession>
<protein>
    <submittedName>
        <fullName evidence="2">Thioredoxin</fullName>
    </submittedName>
</protein>